<evidence type="ECO:0000256" key="2">
    <source>
        <dbReference type="ARBA" id="ARBA00022692"/>
    </source>
</evidence>
<evidence type="ECO:0000259" key="6">
    <source>
        <dbReference type="Pfam" id="PF03168"/>
    </source>
</evidence>
<dbReference type="InterPro" id="IPR044839">
    <property type="entry name" value="NDR1-like"/>
</dbReference>
<dbReference type="AlphaFoldDB" id="A0A2Z7BF29"/>
<comment type="subcellular location">
    <subcellularLocation>
        <location evidence="1">Membrane</location>
        <topology evidence="1">Single-pass membrane protein</topology>
    </subcellularLocation>
</comment>
<dbReference type="InterPro" id="IPR004864">
    <property type="entry name" value="LEA_2"/>
</dbReference>
<feature type="domain" description="Late embryogenesis abundant protein LEA-2 subgroup" evidence="6">
    <location>
        <begin position="74"/>
        <end position="159"/>
    </location>
</feature>
<dbReference type="GO" id="GO:0098542">
    <property type="term" value="P:defense response to other organism"/>
    <property type="evidence" value="ECO:0007669"/>
    <property type="project" value="InterPro"/>
</dbReference>
<dbReference type="PANTHER" id="PTHR31415:SF166">
    <property type="entry name" value="LATE EMBRYOGENESIS ABUNDANT (LEA) HYDROXYPROLINE-RICH GLYCOPROTEIN FAMILY"/>
    <property type="match status" value="1"/>
</dbReference>
<dbReference type="Pfam" id="PF03168">
    <property type="entry name" value="LEA_2"/>
    <property type="match status" value="1"/>
</dbReference>
<evidence type="ECO:0000256" key="4">
    <source>
        <dbReference type="ARBA" id="ARBA00023136"/>
    </source>
</evidence>
<feature type="transmembrane region" description="Helical" evidence="5">
    <location>
        <begin position="20"/>
        <end position="42"/>
    </location>
</feature>
<keyword evidence="2 5" id="KW-0812">Transmembrane</keyword>
<evidence type="ECO:0000313" key="8">
    <source>
        <dbReference type="Proteomes" id="UP000250235"/>
    </source>
</evidence>
<keyword evidence="4 5" id="KW-0472">Membrane</keyword>
<evidence type="ECO:0000313" key="7">
    <source>
        <dbReference type="EMBL" id="KZV30557.1"/>
    </source>
</evidence>
<protein>
    <recommendedName>
        <fullName evidence="6">Late embryogenesis abundant protein LEA-2 subgroup domain-containing protein</fullName>
    </recommendedName>
</protein>
<gene>
    <name evidence="7" type="ORF">F511_05707</name>
</gene>
<dbReference type="GO" id="GO:0009506">
    <property type="term" value="C:plasmodesma"/>
    <property type="evidence" value="ECO:0007669"/>
    <property type="project" value="TreeGrafter"/>
</dbReference>
<dbReference type="GO" id="GO:0005886">
    <property type="term" value="C:plasma membrane"/>
    <property type="evidence" value="ECO:0007669"/>
    <property type="project" value="TreeGrafter"/>
</dbReference>
<name>A0A2Z7BF29_9LAMI</name>
<proteinExistence type="predicted"/>
<reference evidence="7 8" key="1">
    <citation type="journal article" date="2015" name="Proc. Natl. Acad. Sci. U.S.A.">
        <title>The resurrection genome of Boea hygrometrica: A blueprint for survival of dehydration.</title>
        <authorList>
            <person name="Xiao L."/>
            <person name="Yang G."/>
            <person name="Zhang L."/>
            <person name="Yang X."/>
            <person name="Zhao S."/>
            <person name="Ji Z."/>
            <person name="Zhou Q."/>
            <person name="Hu M."/>
            <person name="Wang Y."/>
            <person name="Chen M."/>
            <person name="Xu Y."/>
            <person name="Jin H."/>
            <person name="Xiao X."/>
            <person name="Hu G."/>
            <person name="Bao F."/>
            <person name="Hu Y."/>
            <person name="Wan P."/>
            <person name="Li L."/>
            <person name="Deng X."/>
            <person name="Kuang T."/>
            <person name="Xiang C."/>
            <person name="Zhu J.K."/>
            <person name="Oliver M.J."/>
            <person name="He Y."/>
        </authorList>
    </citation>
    <scope>NUCLEOTIDE SEQUENCE [LARGE SCALE GENOMIC DNA]</scope>
    <source>
        <strain evidence="8">cv. XS01</strain>
    </source>
</reference>
<accession>A0A2Z7BF29</accession>
<keyword evidence="3 5" id="KW-1133">Transmembrane helix</keyword>
<dbReference type="Proteomes" id="UP000250235">
    <property type="component" value="Unassembled WGS sequence"/>
</dbReference>
<evidence type="ECO:0000256" key="1">
    <source>
        <dbReference type="ARBA" id="ARBA00004167"/>
    </source>
</evidence>
<organism evidence="7 8">
    <name type="scientific">Dorcoceras hygrometricum</name>
    <dbReference type="NCBI Taxonomy" id="472368"/>
    <lineage>
        <taxon>Eukaryota</taxon>
        <taxon>Viridiplantae</taxon>
        <taxon>Streptophyta</taxon>
        <taxon>Embryophyta</taxon>
        <taxon>Tracheophyta</taxon>
        <taxon>Spermatophyta</taxon>
        <taxon>Magnoliopsida</taxon>
        <taxon>eudicotyledons</taxon>
        <taxon>Gunneridae</taxon>
        <taxon>Pentapetalae</taxon>
        <taxon>asterids</taxon>
        <taxon>lamiids</taxon>
        <taxon>Lamiales</taxon>
        <taxon>Gesneriaceae</taxon>
        <taxon>Didymocarpoideae</taxon>
        <taxon>Trichosporeae</taxon>
        <taxon>Loxocarpinae</taxon>
        <taxon>Dorcoceras</taxon>
    </lineage>
</organism>
<keyword evidence="8" id="KW-1185">Reference proteome</keyword>
<dbReference type="EMBL" id="KV008237">
    <property type="protein sequence ID" value="KZV30557.1"/>
    <property type="molecule type" value="Genomic_DNA"/>
</dbReference>
<dbReference type="OrthoDB" id="1426517at2759"/>
<evidence type="ECO:0000256" key="5">
    <source>
        <dbReference type="SAM" id="Phobius"/>
    </source>
</evidence>
<evidence type="ECO:0000256" key="3">
    <source>
        <dbReference type="ARBA" id="ARBA00022989"/>
    </source>
</evidence>
<dbReference type="PANTHER" id="PTHR31415">
    <property type="entry name" value="OS05G0367900 PROTEIN"/>
    <property type="match status" value="1"/>
</dbReference>
<sequence length="163" mass="18293">MTAKDCGHHDDDRKAFHRRLFAGLVALIIFILFLILLVWLILRPTKPQVVIQDVTVYAFNLTSPATLTTVLQVTLSTRNPNERIGIYYDRVDVYASYHGQQVTLPTLLPATYQGHKDTTVWSPFLHGNSVPVAPYLAVSLNQDQFTGTVLINIRVAGRISMES</sequence>